<protein>
    <submittedName>
        <fullName evidence="1">Uncharacterized protein</fullName>
    </submittedName>
</protein>
<comment type="caution">
    <text evidence="1">The sequence shown here is derived from an EMBL/GenBank/DDBJ whole genome shotgun (WGS) entry which is preliminary data.</text>
</comment>
<dbReference type="EMBL" id="LAZR01045840">
    <property type="protein sequence ID" value="KKK97913.1"/>
    <property type="molecule type" value="Genomic_DNA"/>
</dbReference>
<feature type="non-terminal residue" evidence="1">
    <location>
        <position position="1"/>
    </location>
</feature>
<reference evidence="1" key="1">
    <citation type="journal article" date="2015" name="Nature">
        <title>Complex archaea that bridge the gap between prokaryotes and eukaryotes.</title>
        <authorList>
            <person name="Spang A."/>
            <person name="Saw J.H."/>
            <person name="Jorgensen S.L."/>
            <person name="Zaremba-Niedzwiedzka K."/>
            <person name="Martijn J."/>
            <person name="Lind A.E."/>
            <person name="van Eijk R."/>
            <person name="Schleper C."/>
            <person name="Guy L."/>
            <person name="Ettema T.J."/>
        </authorList>
    </citation>
    <scope>NUCLEOTIDE SEQUENCE</scope>
</reference>
<name>A0A0F8ZVN7_9ZZZZ</name>
<organism evidence="1">
    <name type="scientific">marine sediment metagenome</name>
    <dbReference type="NCBI Taxonomy" id="412755"/>
    <lineage>
        <taxon>unclassified sequences</taxon>
        <taxon>metagenomes</taxon>
        <taxon>ecological metagenomes</taxon>
    </lineage>
</organism>
<dbReference type="AlphaFoldDB" id="A0A0F8ZVN7"/>
<accession>A0A0F8ZVN7</accession>
<proteinExistence type="predicted"/>
<evidence type="ECO:0000313" key="1">
    <source>
        <dbReference type="EMBL" id="KKK97913.1"/>
    </source>
</evidence>
<sequence length="309" mass="34400">IVVYRPGQGGRRSCIRLQPAGETFSAAGSTITDGRIQLARRPSRPPVRVIGDYKRYESTFLLKPGWGSEPAQEFRQWVLNEHGRYEGVTPFDFATLSAEDFLVRKPREFLQCVSTDANNVSWGIIVEFRLWGLDPWESWSEPVSTWEQECSITLGGNELPSGFIAAAAAGEAEVRVTASVESDRRIEALIDGDVGLVTEVYDLSAQAAWWAVHQDSIFYTGIGAPPAVLRNDRPRLESFALRRKNIAARSTRATITLGWIDLSCCVGDIIERVDGQAMELSSQPHSRPAVTSVRHDFEETQQTRFVLEG</sequence>
<gene>
    <name evidence="1" type="ORF">LCGC14_2647990</name>
</gene>